<keyword evidence="8" id="KW-0378">Hydrolase</keyword>
<evidence type="ECO:0000256" key="11">
    <source>
        <dbReference type="ARBA" id="ARBA00023211"/>
    </source>
</evidence>
<evidence type="ECO:0000256" key="13">
    <source>
        <dbReference type="ARBA" id="ARBA00047986"/>
    </source>
</evidence>
<dbReference type="InterPro" id="IPR051134">
    <property type="entry name" value="PPP_phosphatase"/>
</dbReference>
<feature type="active site" description="Proton donor/acceptor" evidence="16">
    <location>
        <position position="297"/>
    </location>
</feature>
<keyword evidence="11" id="KW-0464">Manganese</keyword>
<dbReference type="InterPro" id="IPR013235">
    <property type="entry name" value="PPP_dom"/>
</dbReference>
<evidence type="ECO:0000256" key="16">
    <source>
        <dbReference type="PIRSR" id="PIRSR033096-1"/>
    </source>
</evidence>
<keyword evidence="7" id="KW-0677">Repeat</keyword>
<dbReference type="AlphaFoldDB" id="A0A7S3U9K9"/>
<name>A0A7S3U9K9_9CHLO</name>
<accession>A0A7S3U9K9</accession>
<dbReference type="InterPro" id="IPR041753">
    <property type="entry name" value="PP5_C"/>
</dbReference>
<dbReference type="Gene3D" id="1.25.40.10">
    <property type="entry name" value="Tetratricopeptide repeat domain"/>
    <property type="match status" value="1"/>
</dbReference>
<dbReference type="CDD" id="cd07417">
    <property type="entry name" value="MPP_PP5_C"/>
    <property type="match status" value="1"/>
</dbReference>
<dbReference type="PRINTS" id="PR00114">
    <property type="entry name" value="STPHPHTASE"/>
</dbReference>
<evidence type="ECO:0000256" key="12">
    <source>
        <dbReference type="ARBA" id="ARBA00023242"/>
    </source>
</evidence>
<comment type="cofactor">
    <cofactor evidence="1">
        <name>Mn(2+)</name>
        <dbReference type="ChEBI" id="CHEBI:29035"/>
    </cofactor>
</comment>
<dbReference type="EMBL" id="HBIS01001063">
    <property type="protein sequence ID" value="CAE0607098.1"/>
    <property type="molecule type" value="Transcribed_RNA"/>
</dbReference>
<evidence type="ECO:0000256" key="6">
    <source>
        <dbReference type="ARBA" id="ARBA00022723"/>
    </source>
</evidence>
<dbReference type="Pfam" id="PF00149">
    <property type="entry name" value="Metallophos"/>
    <property type="match status" value="1"/>
</dbReference>
<dbReference type="GO" id="GO:0005737">
    <property type="term" value="C:cytoplasm"/>
    <property type="evidence" value="ECO:0007669"/>
    <property type="project" value="UniProtKB-ARBA"/>
</dbReference>
<comment type="subcellular location">
    <subcellularLocation>
        <location evidence="3">Nucleus</location>
    </subcellularLocation>
</comment>
<dbReference type="PIRSF" id="PIRSF033096">
    <property type="entry name" value="PPPtase_5"/>
    <property type="match status" value="1"/>
</dbReference>
<dbReference type="InterPro" id="IPR011990">
    <property type="entry name" value="TPR-like_helical_dom_sf"/>
</dbReference>
<keyword evidence="12" id="KW-0539">Nucleus</keyword>
<keyword evidence="9 17" id="KW-0802">TPR repeat</keyword>
<dbReference type="GO" id="GO:0004722">
    <property type="term" value="F:protein serine/threonine phosphatase activity"/>
    <property type="evidence" value="ECO:0007669"/>
    <property type="project" value="UniProtKB-EC"/>
</dbReference>
<dbReference type="Gene3D" id="3.60.21.10">
    <property type="match status" value="1"/>
</dbReference>
<protein>
    <recommendedName>
        <fullName evidence="15">Serine/threonine-protein phosphatase T</fullName>
        <ecNumber evidence="5">3.1.3.16</ecNumber>
    </recommendedName>
</protein>
<evidence type="ECO:0000256" key="10">
    <source>
        <dbReference type="ARBA" id="ARBA00022912"/>
    </source>
</evidence>
<dbReference type="Pfam" id="PF13181">
    <property type="entry name" value="TPR_8"/>
    <property type="match status" value="1"/>
</dbReference>
<dbReference type="SUPFAM" id="SSF48452">
    <property type="entry name" value="TPR-like"/>
    <property type="match status" value="1"/>
</dbReference>
<evidence type="ECO:0000256" key="9">
    <source>
        <dbReference type="ARBA" id="ARBA00022803"/>
    </source>
</evidence>
<evidence type="ECO:0000259" key="18">
    <source>
        <dbReference type="SMART" id="SM00156"/>
    </source>
</evidence>
<feature type="repeat" description="TPR" evidence="17">
    <location>
        <begin position="17"/>
        <end position="50"/>
    </location>
</feature>
<sequence length="491" mass="55616">MEGKKSGLLPEERYELAEKYKSEANAAFQAKRYVQAIDSYSRAIEINPGNAVYYSNRAFAQLRLENYGAAIDDATTAIHLDPTFIKGYYRRGSAYLGLGNFTEGLKDFKRVSKIAPRDPDAKHKLNLCEKAVKKIRFEEAIRCAEETPVTESIDLSTMLVEDSYTGARMDGSNELGYTITYEFVLKMIEDFKAQKLLHRRFAFELVLGAKALLECLPTIVEVAIPDGSHITVCGDVHGQFYDLCHIFELGGYPSEENPFLFNGDFVDRGSFSTEVIFTLFAFKLLSPSSVHLTRGNHETKSMNKLYGFDGEVRHKYSDILAETFRETFCWLPLGIVMNRKVLVVHGGLFSRDGVRLEELKQIDRNREPPEEGLMCDILWSDPQKQDGRSPSKRGVGVAFGPDVTHRFLRDNNLQMLVRSHEVRDEGYEIEHNGELVTIFSAPNYCDQMGNKGAYIRFDSNMVPRFVQFSAVEHPDVKPMAYASMLPMGLFS</sequence>
<comment type="catalytic activity">
    <reaction evidence="13">
        <text>O-phospho-L-seryl-[protein] + H2O = L-seryl-[protein] + phosphate</text>
        <dbReference type="Rhea" id="RHEA:20629"/>
        <dbReference type="Rhea" id="RHEA-COMP:9863"/>
        <dbReference type="Rhea" id="RHEA-COMP:11604"/>
        <dbReference type="ChEBI" id="CHEBI:15377"/>
        <dbReference type="ChEBI" id="CHEBI:29999"/>
        <dbReference type="ChEBI" id="CHEBI:43474"/>
        <dbReference type="ChEBI" id="CHEBI:83421"/>
        <dbReference type="EC" id="3.1.3.16"/>
    </reaction>
    <physiologicalReaction direction="left-to-right" evidence="13">
        <dbReference type="Rhea" id="RHEA:20630"/>
    </physiologicalReaction>
</comment>
<keyword evidence="10" id="KW-0904">Protein phosphatase</keyword>
<evidence type="ECO:0000256" key="7">
    <source>
        <dbReference type="ARBA" id="ARBA00022737"/>
    </source>
</evidence>
<dbReference type="GO" id="GO:0005634">
    <property type="term" value="C:nucleus"/>
    <property type="evidence" value="ECO:0007669"/>
    <property type="project" value="UniProtKB-SubCell"/>
</dbReference>
<organism evidence="19">
    <name type="scientific">Picocystis salinarum</name>
    <dbReference type="NCBI Taxonomy" id="88271"/>
    <lineage>
        <taxon>Eukaryota</taxon>
        <taxon>Viridiplantae</taxon>
        <taxon>Chlorophyta</taxon>
        <taxon>Picocystophyceae</taxon>
        <taxon>Picocystales</taxon>
        <taxon>Picocystaceae</taxon>
        <taxon>Picocystis</taxon>
    </lineage>
</organism>
<dbReference type="Pfam" id="PF08321">
    <property type="entry name" value="PPP5"/>
    <property type="match status" value="1"/>
</dbReference>
<dbReference type="FunFam" id="3.60.21.10:FF:000036">
    <property type="entry name" value="Serine/threonine protein phosphatase 5"/>
    <property type="match status" value="1"/>
</dbReference>
<dbReference type="InterPro" id="IPR029052">
    <property type="entry name" value="Metallo-depent_PP-like"/>
</dbReference>
<feature type="domain" description="Serine/threonine specific protein phosphatases" evidence="18">
    <location>
        <begin position="197"/>
        <end position="472"/>
    </location>
</feature>
<dbReference type="SMART" id="SM00156">
    <property type="entry name" value="PP2Ac"/>
    <property type="match status" value="1"/>
</dbReference>
<keyword evidence="6" id="KW-0479">Metal-binding</keyword>
<evidence type="ECO:0000256" key="15">
    <source>
        <dbReference type="ARBA" id="ARBA00073946"/>
    </source>
</evidence>
<evidence type="ECO:0000256" key="3">
    <source>
        <dbReference type="ARBA" id="ARBA00004123"/>
    </source>
</evidence>
<dbReference type="GO" id="GO:0046872">
    <property type="term" value="F:metal ion binding"/>
    <property type="evidence" value="ECO:0007669"/>
    <property type="project" value="UniProtKB-KW"/>
</dbReference>
<dbReference type="PROSITE" id="PS50005">
    <property type="entry name" value="TPR"/>
    <property type="match status" value="2"/>
</dbReference>
<evidence type="ECO:0000256" key="2">
    <source>
        <dbReference type="ARBA" id="ARBA00001946"/>
    </source>
</evidence>
<proteinExistence type="inferred from homology"/>
<evidence type="ECO:0000256" key="14">
    <source>
        <dbReference type="ARBA" id="ARBA00048832"/>
    </source>
</evidence>
<dbReference type="PANTHER" id="PTHR45668:SF5">
    <property type="entry name" value="SERINE_THREONINE-PROTEIN PHOSPHATASE 5"/>
    <property type="match status" value="1"/>
</dbReference>
<dbReference type="SUPFAM" id="SSF56300">
    <property type="entry name" value="Metallo-dependent phosphatases"/>
    <property type="match status" value="1"/>
</dbReference>
<evidence type="ECO:0000256" key="5">
    <source>
        <dbReference type="ARBA" id="ARBA00013081"/>
    </source>
</evidence>
<dbReference type="InterPro" id="IPR004843">
    <property type="entry name" value="Calcineurin-like_PHP"/>
</dbReference>
<dbReference type="SMART" id="SM00028">
    <property type="entry name" value="TPR"/>
    <property type="match status" value="3"/>
</dbReference>
<comment type="catalytic activity">
    <reaction evidence="14">
        <text>O-phospho-L-threonyl-[protein] + H2O = L-threonyl-[protein] + phosphate</text>
        <dbReference type="Rhea" id="RHEA:47004"/>
        <dbReference type="Rhea" id="RHEA-COMP:11060"/>
        <dbReference type="Rhea" id="RHEA-COMP:11605"/>
        <dbReference type="ChEBI" id="CHEBI:15377"/>
        <dbReference type="ChEBI" id="CHEBI:30013"/>
        <dbReference type="ChEBI" id="CHEBI:43474"/>
        <dbReference type="ChEBI" id="CHEBI:61977"/>
        <dbReference type="EC" id="3.1.3.16"/>
    </reaction>
    <physiologicalReaction direction="left-to-right" evidence="14">
        <dbReference type="Rhea" id="RHEA:47005"/>
    </physiologicalReaction>
</comment>
<dbReference type="EC" id="3.1.3.16" evidence="5"/>
<feature type="repeat" description="TPR" evidence="17">
    <location>
        <begin position="85"/>
        <end position="118"/>
    </location>
</feature>
<comment type="cofactor">
    <cofactor evidence="2">
        <name>Mg(2+)</name>
        <dbReference type="ChEBI" id="CHEBI:18420"/>
    </cofactor>
</comment>
<evidence type="ECO:0000256" key="1">
    <source>
        <dbReference type="ARBA" id="ARBA00001936"/>
    </source>
</evidence>
<evidence type="ECO:0000256" key="17">
    <source>
        <dbReference type="PROSITE-ProRule" id="PRU00339"/>
    </source>
</evidence>
<evidence type="ECO:0000256" key="4">
    <source>
        <dbReference type="ARBA" id="ARBA00008786"/>
    </source>
</evidence>
<reference evidence="19" key="1">
    <citation type="submission" date="2021-01" db="EMBL/GenBank/DDBJ databases">
        <authorList>
            <person name="Corre E."/>
            <person name="Pelletier E."/>
            <person name="Niang G."/>
            <person name="Scheremetjew M."/>
            <person name="Finn R."/>
            <person name="Kale V."/>
            <person name="Holt S."/>
            <person name="Cochrane G."/>
            <person name="Meng A."/>
            <person name="Brown T."/>
            <person name="Cohen L."/>
        </authorList>
    </citation>
    <scope>NUCLEOTIDE SEQUENCE</scope>
    <source>
        <strain evidence="19">CCMP1897</strain>
    </source>
</reference>
<dbReference type="Pfam" id="PF13414">
    <property type="entry name" value="TPR_11"/>
    <property type="match status" value="1"/>
</dbReference>
<dbReference type="PANTHER" id="PTHR45668">
    <property type="entry name" value="SERINE/THREONINE-PROTEIN PHOSPHATASE 5-RELATED"/>
    <property type="match status" value="1"/>
</dbReference>
<dbReference type="InterPro" id="IPR019734">
    <property type="entry name" value="TPR_rpt"/>
</dbReference>
<evidence type="ECO:0000313" key="19">
    <source>
        <dbReference type="EMBL" id="CAE0607098.1"/>
    </source>
</evidence>
<dbReference type="InterPro" id="IPR006186">
    <property type="entry name" value="Ser/Thr-sp_prot-phosphatase"/>
</dbReference>
<gene>
    <name evidence="19" type="ORF">PSAL00342_LOCUS915</name>
</gene>
<comment type="similarity">
    <text evidence="4">Belongs to the PPP phosphatase family. PP-5 (PP-T) subfamily.</text>
</comment>
<evidence type="ECO:0000256" key="8">
    <source>
        <dbReference type="ARBA" id="ARBA00022801"/>
    </source>
</evidence>